<evidence type="ECO:0000313" key="4">
    <source>
        <dbReference type="Proteomes" id="UP000469346"/>
    </source>
</evidence>
<keyword evidence="2" id="KW-0812">Transmembrane</keyword>
<proteinExistence type="predicted"/>
<dbReference type="Pfam" id="PF05137">
    <property type="entry name" value="PilN"/>
    <property type="match status" value="1"/>
</dbReference>
<dbReference type="InterPro" id="IPR007813">
    <property type="entry name" value="PilN"/>
</dbReference>
<keyword evidence="4" id="KW-1185">Reference proteome</keyword>
<evidence type="ECO:0000313" key="3">
    <source>
        <dbReference type="EMBL" id="NDY43207.1"/>
    </source>
</evidence>
<feature type="coiled-coil region" evidence="1">
    <location>
        <begin position="57"/>
        <end position="91"/>
    </location>
</feature>
<accession>A0A6N9TUV0</accession>
<evidence type="ECO:0000256" key="2">
    <source>
        <dbReference type="SAM" id="Phobius"/>
    </source>
</evidence>
<keyword evidence="1" id="KW-0175">Coiled coil</keyword>
<keyword evidence="2" id="KW-0472">Membrane</keyword>
<dbReference type="AlphaFoldDB" id="A0A6N9TUV0"/>
<dbReference type="EMBL" id="JAAGRR010000132">
    <property type="protein sequence ID" value="NDY43207.1"/>
    <property type="molecule type" value="Genomic_DNA"/>
</dbReference>
<reference evidence="3 4" key="1">
    <citation type="submission" date="2020-02" db="EMBL/GenBank/DDBJ databases">
        <title>Comparative genomics of sulfur disproportionating microorganisms.</title>
        <authorList>
            <person name="Ward L.M."/>
            <person name="Bertran E."/>
            <person name="Johnston D.T."/>
        </authorList>
    </citation>
    <scope>NUCLEOTIDE SEQUENCE [LARGE SCALE GENOMIC DNA]</scope>
    <source>
        <strain evidence="3 4">DSM 100025</strain>
    </source>
</reference>
<organism evidence="3 4">
    <name type="scientific">Dissulfurirhabdus thermomarina</name>
    <dbReference type="NCBI Taxonomy" id="1765737"/>
    <lineage>
        <taxon>Bacteria</taxon>
        <taxon>Deltaproteobacteria</taxon>
        <taxon>Dissulfurirhabdaceae</taxon>
        <taxon>Dissulfurirhabdus</taxon>
    </lineage>
</organism>
<dbReference type="PANTHER" id="PTHR40278:SF1">
    <property type="entry name" value="DNA UTILIZATION PROTEIN HOFN"/>
    <property type="match status" value="1"/>
</dbReference>
<dbReference type="InterPro" id="IPR052534">
    <property type="entry name" value="Extracell_DNA_Util/SecSys_Comp"/>
</dbReference>
<name>A0A6N9TUV0_DISTH</name>
<protein>
    <submittedName>
        <fullName evidence="3">PilN domain-containing protein</fullName>
    </submittedName>
</protein>
<evidence type="ECO:0000256" key="1">
    <source>
        <dbReference type="SAM" id="Coils"/>
    </source>
</evidence>
<dbReference type="PANTHER" id="PTHR40278">
    <property type="entry name" value="DNA UTILIZATION PROTEIN HOFN"/>
    <property type="match status" value="1"/>
</dbReference>
<keyword evidence="2" id="KW-1133">Transmembrane helix</keyword>
<dbReference type="Proteomes" id="UP000469346">
    <property type="component" value="Unassembled WGS sequence"/>
</dbReference>
<dbReference type="RefSeq" id="WP_163299319.1">
    <property type="nucleotide sequence ID" value="NZ_JAAGRR010000132.1"/>
</dbReference>
<gene>
    <name evidence="3" type="ORF">G3N55_10185</name>
</gene>
<sequence length="194" mass="22042">MIRINLLPVREWRRREVVRQQVSIFFLSEILLLVALVAVFITVQGTVAGYRSDVAALRAEKQKLDYVTKKMRKAEAKRREVERKFASIESLQQGRSFTVRVLDELISTMPMDRVWLRQLTLSGTRLNMSGVALDNHTVALFMRRLKASPYFTSVNLKNTSRVNVKGHDLMNFALDVGLQDPKVPAGAKKGGGKR</sequence>
<feature type="transmembrane region" description="Helical" evidence="2">
    <location>
        <begin position="21"/>
        <end position="43"/>
    </location>
</feature>
<comment type="caution">
    <text evidence="3">The sequence shown here is derived from an EMBL/GenBank/DDBJ whole genome shotgun (WGS) entry which is preliminary data.</text>
</comment>